<proteinExistence type="predicted"/>
<protein>
    <submittedName>
        <fullName evidence="4">Uncharacterized protein</fullName>
    </submittedName>
</protein>
<reference evidence="4 5" key="1">
    <citation type="journal article" date="2019" name="Genome Biol. Evol.">
        <title>Day and night: Metabolic profiles and evolutionary relationships of six axenic non-marine cyanobacteria.</title>
        <authorList>
            <person name="Will S.E."/>
            <person name="Henke P."/>
            <person name="Boedeker C."/>
            <person name="Huang S."/>
            <person name="Brinkmann H."/>
            <person name="Rohde M."/>
            <person name="Jarek M."/>
            <person name="Friedl T."/>
            <person name="Seufert S."/>
            <person name="Schumacher M."/>
            <person name="Overmann J."/>
            <person name="Neumann-Schaal M."/>
            <person name="Petersen J."/>
        </authorList>
    </citation>
    <scope>NUCLEOTIDE SEQUENCE [LARGE SCALE GENOMIC DNA]</scope>
    <source>
        <strain evidence="4 5">PCC 6912</strain>
    </source>
</reference>
<organism evidence="4 5">
    <name type="scientific">Chlorogloeopsis fritschii PCC 6912</name>
    <dbReference type="NCBI Taxonomy" id="211165"/>
    <lineage>
        <taxon>Bacteria</taxon>
        <taxon>Bacillati</taxon>
        <taxon>Cyanobacteriota</taxon>
        <taxon>Cyanophyceae</taxon>
        <taxon>Nostocales</taxon>
        <taxon>Chlorogloeopsidaceae</taxon>
        <taxon>Chlorogloeopsis</taxon>
    </lineage>
</organism>
<evidence type="ECO:0000256" key="1">
    <source>
        <dbReference type="SAM" id="Coils"/>
    </source>
</evidence>
<keyword evidence="3" id="KW-0472">Membrane</keyword>
<feature type="transmembrane region" description="Helical" evidence="3">
    <location>
        <begin position="160"/>
        <end position="181"/>
    </location>
</feature>
<dbReference type="STRING" id="211165.GCA_000317285_01472"/>
<accession>A0A433NDH7</accession>
<dbReference type="Proteomes" id="UP000268857">
    <property type="component" value="Unassembled WGS sequence"/>
</dbReference>
<evidence type="ECO:0000256" key="2">
    <source>
        <dbReference type="SAM" id="MobiDB-lite"/>
    </source>
</evidence>
<gene>
    <name evidence="4" type="ORF">PCC6912_29790</name>
</gene>
<feature type="coiled-coil region" evidence="1">
    <location>
        <begin position="29"/>
        <end position="63"/>
    </location>
</feature>
<dbReference type="OrthoDB" id="425114at2"/>
<dbReference type="EMBL" id="RSCJ01000011">
    <property type="protein sequence ID" value="RUR80119.1"/>
    <property type="molecule type" value="Genomic_DNA"/>
</dbReference>
<dbReference type="RefSeq" id="WP_016873783.1">
    <property type="nucleotide sequence ID" value="NZ_AJLN01000050.1"/>
</dbReference>
<keyword evidence="5" id="KW-1185">Reference proteome</keyword>
<keyword evidence="3" id="KW-0812">Transmembrane</keyword>
<sequence>MRTVNNSVYTHNKSTTAQAYSPSVPLSVYRELAAELQAAQAKMDALTARNHQLLQENQLLREEIAKTVQSVLHLQNLLDTPTQTQSHYHQVSRSAPDIKSDPKRQANVKHPRQQAPRPRPSVAYTEMEIPDYMSAPIFVEGQEVVAYPFSQPEPGEINNWLLWIAIALIIFLGFGAGYLVVRPFFANQTR</sequence>
<evidence type="ECO:0000256" key="3">
    <source>
        <dbReference type="SAM" id="Phobius"/>
    </source>
</evidence>
<feature type="compositionally biased region" description="Polar residues" evidence="2">
    <location>
        <begin position="83"/>
        <end position="93"/>
    </location>
</feature>
<keyword evidence="1" id="KW-0175">Coiled coil</keyword>
<evidence type="ECO:0000313" key="4">
    <source>
        <dbReference type="EMBL" id="RUR80119.1"/>
    </source>
</evidence>
<feature type="region of interest" description="Disordered" evidence="2">
    <location>
        <begin position="83"/>
        <end position="120"/>
    </location>
</feature>
<dbReference type="AlphaFoldDB" id="A0A433NDH7"/>
<keyword evidence="3" id="KW-1133">Transmembrane helix</keyword>
<evidence type="ECO:0000313" key="5">
    <source>
        <dbReference type="Proteomes" id="UP000268857"/>
    </source>
</evidence>
<name>A0A433NDH7_CHLFR</name>
<comment type="caution">
    <text evidence="4">The sequence shown here is derived from an EMBL/GenBank/DDBJ whole genome shotgun (WGS) entry which is preliminary data.</text>
</comment>